<dbReference type="EnsemblPlants" id="AUR62004138-RA">
    <property type="protein sequence ID" value="AUR62004138-RA:cds"/>
    <property type="gene ID" value="AUR62004138"/>
</dbReference>
<dbReference type="SUPFAM" id="SSF57903">
    <property type="entry name" value="FYVE/PHD zinc finger"/>
    <property type="match status" value="1"/>
</dbReference>
<reference evidence="5" key="1">
    <citation type="journal article" date="2017" name="Nature">
        <title>The genome of Chenopodium quinoa.</title>
        <authorList>
            <person name="Jarvis D.E."/>
            <person name="Ho Y.S."/>
            <person name="Lightfoot D.J."/>
            <person name="Schmoeckel S.M."/>
            <person name="Li B."/>
            <person name="Borm T.J.A."/>
            <person name="Ohyanagi H."/>
            <person name="Mineta K."/>
            <person name="Michell C.T."/>
            <person name="Saber N."/>
            <person name="Kharbatia N.M."/>
            <person name="Rupper R.R."/>
            <person name="Sharp A.R."/>
            <person name="Dally N."/>
            <person name="Boughton B.A."/>
            <person name="Woo Y.H."/>
            <person name="Gao G."/>
            <person name="Schijlen E.G.W.M."/>
            <person name="Guo X."/>
            <person name="Momin A.A."/>
            <person name="Negrao S."/>
            <person name="Al-Babili S."/>
            <person name="Gehring C."/>
            <person name="Roessner U."/>
            <person name="Jung C."/>
            <person name="Murphy K."/>
            <person name="Arold S.T."/>
            <person name="Gojobori T."/>
            <person name="van der Linden C.G."/>
            <person name="van Loo E.N."/>
            <person name="Jellen E.N."/>
            <person name="Maughan P.J."/>
            <person name="Tester M."/>
        </authorList>
    </citation>
    <scope>NUCLEOTIDE SEQUENCE [LARGE SCALE GENOMIC DNA]</scope>
    <source>
        <strain evidence="5">cv. PI 614886</strain>
    </source>
</reference>
<keyword evidence="6" id="KW-1185">Reference proteome</keyword>
<accession>A0A803KYM9</accession>
<reference evidence="5" key="2">
    <citation type="submission" date="2021-03" db="UniProtKB">
        <authorList>
            <consortium name="EnsemblPlants"/>
        </authorList>
    </citation>
    <scope>IDENTIFICATION</scope>
</reference>
<dbReference type="Proteomes" id="UP000596660">
    <property type="component" value="Unplaced"/>
</dbReference>
<dbReference type="GO" id="GO:0008270">
    <property type="term" value="F:zinc ion binding"/>
    <property type="evidence" value="ECO:0007669"/>
    <property type="project" value="UniProtKB-KW"/>
</dbReference>
<evidence type="ECO:0000313" key="6">
    <source>
        <dbReference type="Proteomes" id="UP000596660"/>
    </source>
</evidence>
<evidence type="ECO:0000256" key="3">
    <source>
        <dbReference type="ARBA" id="ARBA00022833"/>
    </source>
</evidence>
<dbReference type="InterPro" id="IPR013083">
    <property type="entry name" value="Znf_RING/FYVE/PHD"/>
</dbReference>
<evidence type="ECO:0000313" key="5">
    <source>
        <dbReference type="EnsemblPlants" id="AUR62004138-RA:cds"/>
    </source>
</evidence>
<dbReference type="Gene3D" id="3.30.40.10">
    <property type="entry name" value="Zinc/RING finger domain, C3HC4 (zinc finger)"/>
    <property type="match status" value="1"/>
</dbReference>
<evidence type="ECO:0000256" key="2">
    <source>
        <dbReference type="ARBA" id="ARBA00022771"/>
    </source>
</evidence>
<dbReference type="AlphaFoldDB" id="A0A803KYM9"/>
<proteinExistence type="predicted"/>
<dbReference type="InterPro" id="IPR019787">
    <property type="entry name" value="Znf_PHD-finger"/>
</dbReference>
<dbReference type="Pfam" id="PF00628">
    <property type="entry name" value="PHD"/>
    <property type="match status" value="1"/>
</dbReference>
<protein>
    <recommendedName>
        <fullName evidence="4">PHD-type domain-containing protein</fullName>
    </recommendedName>
</protein>
<name>A0A803KYM9_CHEQI</name>
<organism evidence="5 6">
    <name type="scientific">Chenopodium quinoa</name>
    <name type="common">Quinoa</name>
    <dbReference type="NCBI Taxonomy" id="63459"/>
    <lineage>
        <taxon>Eukaryota</taxon>
        <taxon>Viridiplantae</taxon>
        <taxon>Streptophyta</taxon>
        <taxon>Embryophyta</taxon>
        <taxon>Tracheophyta</taxon>
        <taxon>Spermatophyta</taxon>
        <taxon>Magnoliopsida</taxon>
        <taxon>eudicotyledons</taxon>
        <taxon>Gunneridae</taxon>
        <taxon>Pentapetalae</taxon>
        <taxon>Caryophyllales</taxon>
        <taxon>Chenopodiaceae</taxon>
        <taxon>Chenopodioideae</taxon>
        <taxon>Atripliceae</taxon>
        <taxon>Chenopodium</taxon>
    </lineage>
</organism>
<dbReference type="InterPro" id="IPR011011">
    <property type="entry name" value="Znf_FYVE_PHD"/>
</dbReference>
<keyword evidence="1" id="KW-0479">Metal-binding</keyword>
<feature type="domain" description="PHD-type" evidence="4">
    <location>
        <begin position="64"/>
        <end position="104"/>
    </location>
</feature>
<evidence type="ECO:0000256" key="1">
    <source>
        <dbReference type="ARBA" id="ARBA00022723"/>
    </source>
</evidence>
<keyword evidence="2" id="KW-0863">Zinc-finger</keyword>
<keyword evidence="3" id="KW-0862">Zinc</keyword>
<dbReference type="Gramene" id="AUR62004138-RA">
    <property type="protein sequence ID" value="AUR62004138-RA:cds"/>
    <property type="gene ID" value="AUR62004138"/>
</dbReference>
<evidence type="ECO:0000259" key="4">
    <source>
        <dbReference type="Pfam" id="PF00628"/>
    </source>
</evidence>
<sequence length="161" mass="17808">MEIGEYLVFVDFVLPQIRDAPPPCQFHHSPPPPSQPQQSVTAPYHRSSAVLLSLQHSKVGYGDEFDDDEVCCDGCDVWEHAECAEICGKNLKDLEDAEYYCPDCKPKFAFEPSYSVALPEVNPKQPVPSDEVTVACNGMEASYIPSLHLVVCKCGKCGTRK</sequence>